<dbReference type="Proteomes" id="UP001059971">
    <property type="component" value="Chromosome 1"/>
</dbReference>
<evidence type="ECO:0000313" key="1">
    <source>
        <dbReference type="EMBL" id="BBF70681.1"/>
    </source>
</evidence>
<organism evidence="1 2">
    <name type="scientific">Sphingomonas bisphenolicum</name>
    <dbReference type="NCBI Taxonomy" id="296544"/>
    <lineage>
        <taxon>Bacteria</taxon>
        <taxon>Pseudomonadati</taxon>
        <taxon>Pseudomonadota</taxon>
        <taxon>Alphaproteobacteria</taxon>
        <taxon>Sphingomonadales</taxon>
        <taxon>Sphingomonadaceae</taxon>
        <taxon>Sphingomonas</taxon>
    </lineage>
</organism>
<name>A0ABN5WM72_9SPHN</name>
<dbReference type="Pfam" id="PF12244">
    <property type="entry name" value="DUF3606"/>
    <property type="match status" value="1"/>
</dbReference>
<accession>A0ABN5WM72</accession>
<protein>
    <recommendedName>
        <fullName evidence="3">DUF3606 domain-containing protein</fullName>
    </recommendedName>
</protein>
<dbReference type="RefSeq" id="WP_261934942.1">
    <property type="nucleotide sequence ID" value="NZ_AP018817.1"/>
</dbReference>
<evidence type="ECO:0000313" key="2">
    <source>
        <dbReference type="Proteomes" id="UP001059971"/>
    </source>
</evidence>
<reference evidence="1" key="1">
    <citation type="submission" date="2018-07" db="EMBL/GenBank/DDBJ databases">
        <title>Complete genome sequence of Sphingomonas bisphenolicum strain AO1, a bisphenol A degradative bacterium isolated from Japanese farm field.</title>
        <authorList>
            <person name="Murakami M."/>
            <person name="Koh M."/>
            <person name="Koba S."/>
            <person name="Matsumura Y."/>
        </authorList>
    </citation>
    <scope>NUCLEOTIDE SEQUENCE</scope>
    <source>
        <strain evidence="1">AO1</strain>
    </source>
</reference>
<dbReference type="InterPro" id="IPR022037">
    <property type="entry name" value="DUF3606"/>
</dbReference>
<dbReference type="EMBL" id="AP018817">
    <property type="protein sequence ID" value="BBF70681.1"/>
    <property type="molecule type" value="Genomic_DNA"/>
</dbReference>
<gene>
    <name evidence="1" type="ORF">SBA_ch1_28810</name>
</gene>
<evidence type="ECO:0008006" key="3">
    <source>
        <dbReference type="Google" id="ProtNLM"/>
    </source>
</evidence>
<sequence length="69" mass="7552">MGTHEGGSDLDPAAIPADSKYVCIDRSDETDYWRSHFGASRDELEQAVEAVGHGYAAVAAYLNQDRNNH</sequence>
<proteinExistence type="predicted"/>
<keyword evidence="2" id="KW-1185">Reference proteome</keyword>